<protein>
    <recommendedName>
        <fullName evidence="4">Transposase</fullName>
    </recommendedName>
</protein>
<gene>
    <name evidence="2" type="ORF">LDD865_0910</name>
</gene>
<dbReference type="Proteomes" id="UP001295440">
    <property type="component" value="Chromosome"/>
</dbReference>
<organism evidence="2 3">
    <name type="scientific">Lactobacillus delbrueckii subsp. delbrueckii</name>
    <dbReference type="NCBI Taxonomy" id="83684"/>
    <lineage>
        <taxon>Bacteria</taxon>
        <taxon>Bacillati</taxon>
        <taxon>Bacillota</taxon>
        <taxon>Bacilli</taxon>
        <taxon>Lactobacillales</taxon>
        <taxon>Lactobacillaceae</taxon>
        <taxon>Lactobacillus</taxon>
    </lineage>
</organism>
<reference evidence="2" key="1">
    <citation type="submission" date="2022-02" db="EMBL/GenBank/DDBJ databases">
        <authorList>
            <person name="Deutsch MARIE S."/>
        </authorList>
    </citation>
    <scope>NUCLEOTIDE SEQUENCE</scope>
    <source>
        <strain evidence="2">CIRM-BIA865</strain>
    </source>
</reference>
<evidence type="ECO:0008006" key="4">
    <source>
        <dbReference type="Google" id="ProtNLM"/>
    </source>
</evidence>
<proteinExistence type="predicted"/>
<name>A0AAU9R4P1_9LACO</name>
<feature type="region of interest" description="Disordered" evidence="1">
    <location>
        <begin position="158"/>
        <end position="179"/>
    </location>
</feature>
<dbReference type="RefSeq" id="WP_369879538.1">
    <property type="nucleotide sequence ID" value="NZ_OV915080.1"/>
</dbReference>
<evidence type="ECO:0000313" key="3">
    <source>
        <dbReference type="Proteomes" id="UP001295440"/>
    </source>
</evidence>
<evidence type="ECO:0000256" key="1">
    <source>
        <dbReference type="SAM" id="MobiDB-lite"/>
    </source>
</evidence>
<dbReference type="AlphaFoldDB" id="A0AAU9R4P1"/>
<sequence>MRKEREDVIERELQLCGYLAIVTSEKMTPSEALNLYKSRDISEKLFGSDKTFLGNRSFRVASSQAAEAKIFIQFIALIIRARIYTLLRKRKAEMPGKPNYLSVPSALKELEKIELIRQSNGNYKLDHAVTATQKVILGAFGLDEEWIKAQARQIGKDIQNAAMPEEQKDNDEDAENEEY</sequence>
<evidence type="ECO:0000313" key="2">
    <source>
        <dbReference type="EMBL" id="CAH1706069.1"/>
    </source>
</evidence>
<accession>A0AAU9R4P1</accession>
<dbReference type="EMBL" id="OV915080">
    <property type="protein sequence ID" value="CAH1706069.1"/>
    <property type="molecule type" value="Genomic_DNA"/>
</dbReference>
<feature type="compositionally biased region" description="Acidic residues" evidence="1">
    <location>
        <begin position="168"/>
        <end position="179"/>
    </location>
</feature>